<feature type="compositionally biased region" description="Basic and acidic residues" evidence="1">
    <location>
        <begin position="230"/>
        <end position="248"/>
    </location>
</feature>
<feature type="region of interest" description="Disordered" evidence="1">
    <location>
        <begin position="1"/>
        <end position="45"/>
    </location>
</feature>
<feature type="region of interest" description="Disordered" evidence="1">
    <location>
        <begin position="300"/>
        <end position="331"/>
    </location>
</feature>
<dbReference type="RefSeq" id="XP_024941690.1">
    <property type="nucleotide sequence ID" value="XM_025085922.1"/>
</dbReference>
<dbReference type="Proteomes" id="UP000694920">
    <property type="component" value="Unplaced"/>
</dbReference>
<evidence type="ECO:0000313" key="2">
    <source>
        <dbReference type="Proteomes" id="UP000694920"/>
    </source>
</evidence>
<evidence type="ECO:0000313" key="3">
    <source>
        <dbReference type="RefSeq" id="XP_024941690.1"/>
    </source>
</evidence>
<protein>
    <submittedName>
        <fullName evidence="3">Uncharacterized protein LOC107268647 isoform X1</fullName>
    </submittedName>
</protein>
<name>A0AAJ7W230_CEPCN</name>
<organism evidence="2 3">
    <name type="scientific">Cephus cinctus</name>
    <name type="common">Wheat stem sawfly</name>
    <dbReference type="NCBI Taxonomy" id="211228"/>
    <lineage>
        <taxon>Eukaryota</taxon>
        <taxon>Metazoa</taxon>
        <taxon>Ecdysozoa</taxon>
        <taxon>Arthropoda</taxon>
        <taxon>Hexapoda</taxon>
        <taxon>Insecta</taxon>
        <taxon>Pterygota</taxon>
        <taxon>Neoptera</taxon>
        <taxon>Endopterygota</taxon>
        <taxon>Hymenoptera</taxon>
        <taxon>Cephoidea</taxon>
        <taxon>Cephidae</taxon>
        <taxon>Cephus</taxon>
    </lineage>
</organism>
<dbReference type="GeneID" id="107268647"/>
<reference evidence="3" key="1">
    <citation type="submission" date="2025-08" db="UniProtKB">
        <authorList>
            <consortium name="RefSeq"/>
        </authorList>
    </citation>
    <scope>IDENTIFICATION</scope>
</reference>
<dbReference type="AlphaFoldDB" id="A0AAJ7W230"/>
<accession>A0AAJ7W230</accession>
<evidence type="ECO:0000256" key="1">
    <source>
        <dbReference type="SAM" id="MobiDB-lite"/>
    </source>
</evidence>
<feature type="compositionally biased region" description="Basic and acidic residues" evidence="1">
    <location>
        <begin position="315"/>
        <end position="330"/>
    </location>
</feature>
<keyword evidence="2" id="KW-1185">Reference proteome</keyword>
<feature type="region of interest" description="Disordered" evidence="1">
    <location>
        <begin position="191"/>
        <end position="248"/>
    </location>
</feature>
<feature type="compositionally biased region" description="Basic and acidic residues" evidence="1">
    <location>
        <begin position="13"/>
        <end position="23"/>
    </location>
</feature>
<feature type="region of interest" description="Disordered" evidence="1">
    <location>
        <begin position="113"/>
        <end position="155"/>
    </location>
</feature>
<dbReference type="KEGG" id="ccin:107268647"/>
<feature type="compositionally biased region" description="Basic and acidic residues" evidence="1">
    <location>
        <begin position="208"/>
        <end position="221"/>
    </location>
</feature>
<gene>
    <name evidence="3" type="primary">LOC107268647</name>
</gene>
<feature type="compositionally biased region" description="Low complexity" evidence="1">
    <location>
        <begin position="121"/>
        <end position="134"/>
    </location>
</feature>
<sequence>MPRNAADTESNETDYHQTEELYRRTPYPPQKSMVRQSYDTTRRESCARCDPPMMQFESREASRRKRKTKNHLQHCPSCHCPPYSMKYSPARTRNTENVYALLDQYEQFLAKSMHPGRKLQSPRSPRSASRCRPSTIVHCSRKGNSGGNQQLKTTETDPILQELMRDMVKTGLADEDTKGYPRYECAPIKSIHKKDNSWQQQQDESDEESIRPIKHVHDYPHTKKQSSVESQKRDGTSQPIEKYDIQKDEEWKQLQRDREELNELDSEVREFEKWKNIRQEDKDANTTEKRKVNFLPSKLPVPQFSNVRPGAFDTSRSKSPKDQAKDRVRNVEASTSYHSMLTADKNLKATSEFMEQLDLTKDENLEQELKSIPYCETYRCPSLPNSQSIKPKVERPSTDNNLINDNQADANLTEKNVYAGGGDLDFHSSKCYIVDLIDRALSRELATIPQEKKLDDLVGQREITRTLQGDCCQSLPHCLSNQETPDYVRQLKVLRWAYLNHIQDELRKLQDLERFLDTCSPRQSLPILHAQTTTSDTKREHMSTP</sequence>
<proteinExistence type="predicted"/>